<dbReference type="SUPFAM" id="SSF53756">
    <property type="entry name" value="UDP-Glycosyltransferase/glycogen phosphorylase"/>
    <property type="match status" value="1"/>
</dbReference>
<dbReference type="EMBL" id="JACHGW010000002">
    <property type="protein sequence ID" value="MBB6050469.1"/>
    <property type="molecule type" value="Genomic_DNA"/>
</dbReference>
<dbReference type="Pfam" id="PF00534">
    <property type="entry name" value="Glycos_transf_1"/>
    <property type="match status" value="1"/>
</dbReference>
<dbReference type="RefSeq" id="WP_184195482.1">
    <property type="nucleotide sequence ID" value="NZ_JACHGW010000002.1"/>
</dbReference>
<name>A0A7W9SQQ8_ARMRO</name>
<dbReference type="Gene3D" id="3.40.50.2000">
    <property type="entry name" value="Glycogen Phosphorylase B"/>
    <property type="match status" value="2"/>
</dbReference>
<comment type="caution">
    <text evidence="3">The sequence shown here is derived from an EMBL/GenBank/DDBJ whole genome shotgun (WGS) entry which is preliminary data.</text>
</comment>
<dbReference type="InterPro" id="IPR050194">
    <property type="entry name" value="Glycosyltransferase_grp1"/>
</dbReference>
<accession>A0A7W9SQQ8</accession>
<evidence type="ECO:0000259" key="1">
    <source>
        <dbReference type="Pfam" id="PF00534"/>
    </source>
</evidence>
<dbReference type="Pfam" id="PF13439">
    <property type="entry name" value="Glyco_transf_4"/>
    <property type="match status" value="1"/>
</dbReference>
<dbReference type="AlphaFoldDB" id="A0A7W9SQQ8"/>
<evidence type="ECO:0000313" key="3">
    <source>
        <dbReference type="EMBL" id="MBB6050469.1"/>
    </source>
</evidence>
<sequence length="396" mass="43408">MVDGSTKVKVLYLDHTAKWSGGEIALYRTLSALDRSVVEPNVLLPMPGEFASRLQSVGVTTEIDPIDEKILEIRKDSLGKRSLRDVGVASSYIRYSLRIAKRAKAKKMDLIHCNSLKSDFYGAVAGKIARVPVVWHVRDYIDSSYLPSKVATLFQKFAQKIPNGVITNSKSTELGLFPKGAGRQLSRVVYDGLMESELQSACPTLFTEWRDAKPKIGLLGRIVAWKGQHVFIDAARELKNRGIEAQYQIIGAPLFGEADYEAKIKKQAEPLGSQMEFLGFRSDVPALLRQLDILAHCSISPEPFGQVVVEGMAEGLPVVASDGGGVVEIIEQGVHGIRTPMGDAVALADALQDLLLHPEKASMLGRSAHARVREKFTAAHSARGVESFYQELLGRK</sequence>
<gene>
    <name evidence="3" type="ORF">HNQ39_002260</name>
</gene>
<feature type="domain" description="Glycosyl transferase family 1" evidence="1">
    <location>
        <begin position="209"/>
        <end position="368"/>
    </location>
</feature>
<proteinExistence type="predicted"/>
<dbReference type="GO" id="GO:0016758">
    <property type="term" value="F:hexosyltransferase activity"/>
    <property type="evidence" value="ECO:0007669"/>
    <property type="project" value="TreeGrafter"/>
</dbReference>
<reference evidence="3 4" key="1">
    <citation type="submission" date="2020-08" db="EMBL/GenBank/DDBJ databases">
        <title>Genomic Encyclopedia of Type Strains, Phase IV (KMG-IV): sequencing the most valuable type-strain genomes for metagenomic binning, comparative biology and taxonomic classification.</title>
        <authorList>
            <person name="Goeker M."/>
        </authorList>
    </citation>
    <scope>NUCLEOTIDE SEQUENCE [LARGE SCALE GENOMIC DNA]</scope>
    <source>
        <strain evidence="3 4">DSM 23562</strain>
    </source>
</reference>
<keyword evidence="3" id="KW-0808">Transferase</keyword>
<dbReference type="InterPro" id="IPR001296">
    <property type="entry name" value="Glyco_trans_1"/>
</dbReference>
<evidence type="ECO:0000313" key="4">
    <source>
        <dbReference type="Proteomes" id="UP000520814"/>
    </source>
</evidence>
<dbReference type="PANTHER" id="PTHR45947">
    <property type="entry name" value="SULFOQUINOVOSYL TRANSFERASE SQD2"/>
    <property type="match status" value="1"/>
</dbReference>
<dbReference type="Proteomes" id="UP000520814">
    <property type="component" value="Unassembled WGS sequence"/>
</dbReference>
<dbReference type="PANTHER" id="PTHR45947:SF3">
    <property type="entry name" value="SULFOQUINOVOSYL TRANSFERASE SQD2"/>
    <property type="match status" value="1"/>
</dbReference>
<evidence type="ECO:0000259" key="2">
    <source>
        <dbReference type="Pfam" id="PF13439"/>
    </source>
</evidence>
<protein>
    <submittedName>
        <fullName evidence="3">Glycosyltransferase involved in cell wall biosynthesis</fullName>
    </submittedName>
</protein>
<keyword evidence="4" id="KW-1185">Reference proteome</keyword>
<dbReference type="CDD" id="cd03801">
    <property type="entry name" value="GT4_PimA-like"/>
    <property type="match status" value="1"/>
</dbReference>
<dbReference type="InterPro" id="IPR028098">
    <property type="entry name" value="Glyco_trans_4-like_N"/>
</dbReference>
<organism evidence="3 4">
    <name type="scientific">Armatimonas rosea</name>
    <dbReference type="NCBI Taxonomy" id="685828"/>
    <lineage>
        <taxon>Bacteria</taxon>
        <taxon>Bacillati</taxon>
        <taxon>Armatimonadota</taxon>
        <taxon>Armatimonadia</taxon>
        <taxon>Armatimonadales</taxon>
        <taxon>Armatimonadaceae</taxon>
        <taxon>Armatimonas</taxon>
    </lineage>
</organism>
<feature type="domain" description="Glycosyltransferase subfamily 4-like N-terminal" evidence="2">
    <location>
        <begin position="21"/>
        <end position="173"/>
    </location>
</feature>